<dbReference type="Pfam" id="PF00155">
    <property type="entry name" value="Aminotran_1_2"/>
    <property type="match status" value="1"/>
</dbReference>
<dbReference type="GO" id="GO:0030170">
    <property type="term" value="F:pyridoxal phosphate binding"/>
    <property type="evidence" value="ECO:0007669"/>
    <property type="project" value="InterPro"/>
</dbReference>
<keyword evidence="4" id="KW-0456">Lyase</keyword>
<dbReference type="Gene3D" id="3.40.640.10">
    <property type="entry name" value="Type I PLP-dependent aspartate aminotransferase-like (Major domain)"/>
    <property type="match status" value="1"/>
</dbReference>
<comment type="cofactor">
    <cofactor evidence="1">
        <name>pyridoxal 5'-phosphate</name>
        <dbReference type="ChEBI" id="CHEBI:597326"/>
    </cofactor>
</comment>
<proteinExistence type="inferred from homology"/>
<dbReference type="Gene3D" id="3.90.1150.10">
    <property type="entry name" value="Aspartate Aminotransferase, domain 1"/>
    <property type="match status" value="1"/>
</dbReference>
<dbReference type="Proteomes" id="UP000001870">
    <property type="component" value="Chromosome"/>
</dbReference>
<evidence type="ECO:0000313" key="8">
    <source>
        <dbReference type="Proteomes" id="UP000001870"/>
    </source>
</evidence>
<evidence type="ECO:0000256" key="1">
    <source>
        <dbReference type="ARBA" id="ARBA00001933"/>
    </source>
</evidence>
<evidence type="ECO:0000256" key="4">
    <source>
        <dbReference type="ARBA" id="ARBA00023239"/>
    </source>
</evidence>
<dbReference type="InterPro" id="IPR015421">
    <property type="entry name" value="PyrdxlP-dep_Trfase_major"/>
</dbReference>
<dbReference type="EC" id="4.4.1.13" evidence="2"/>
<evidence type="ECO:0000256" key="3">
    <source>
        <dbReference type="ARBA" id="ARBA00022898"/>
    </source>
</evidence>
<accession>F2G390</accession>
<feature type="domain" description="Aminotransferase class I/classII large" evidence="6">
    <location>
        <begin position="99"/>
        <end position="507"/>
    </location>
</feature>
<evidence type="ECO:0000259" key="6">
    <source>
        <dbReference type="Pfam" id="PF00155"/>
    </source>
</evidence>
<dbReference type="KEGG" id="amc:MADE_1010620"/>
<evidence type="ECO:0000256" key="2">
    <source>
        <dbReference type="ARBA" id="ARBA00012224"/>
    </source>
</evidence>
<dbReference type="GO" id="GO:0008483">
    <property type="term" value="F:transaminase activity"/>
    <property type="evidence" value="ECO:0007669"/>
    <property type="project" value="UniProtKB-KW"/>
</dbReference>
<keyword evidence="7" id="KW-0032">Aminotransferase</keyword>
<dbReference type="AlphaFoldDB" id="F2G390"/>
<dbReference type="HOGENOM" id="CLU_559785_0_0_6"/>
<evidence type="ECO:0000313" key="7">
    <source>
        <dbReference type="EMBL" id="AEA98262.2"/>
    </source>
</evidence>
<sequence length="516" mass="57516">MDLELQQLSLFSSLQHEFMPYKDVWHSPSHLRRDKTRLKYSAILRRFNIPSSHHTQTTFSELSPIAMWIADMDIPPCAYIISAVSNNLRSTYGYQSCDIGDAVATWYERSRSPNYNYKVENTDIVDVASVISAVDVALRTFCQSGDKVMVLTPTYEPLTSSIKRNGLKPVYIRCTESLSSPKADLDDVSRCQSLVKDDSHAQGCSGDNTERAARSSIDLSSLDKSATAFVICHPNNPTGTVLSRVEQQAVFEFCLQHNILLITDEVHSEFAFNSADEPTIISMFGLDNQGEVNKLDSQTEKYKKPSVLPRAIHLNSVSKAFNLASIPGASYAVIKDKQTRETFAEAISAKHLNASNLGKIALIAAYSEGSTWLDEVKAALSFNRKLVKRFFQHYGISVKFTMGRAGYFLWLDLKTFNATCSHSSLSSSMDSYETVTNNHTRGQYPQTSNDKPASIKRSLPLYYSPARTVEDCIERGVIGNDGAPFGAPDHIRLNIACHPALIEEALLRLCFIPQFK</sequence>
<dbReference type="InterPro" id="IPR015422">
    <property type="entry name" value="PyrdxlP-dep_Trfase_small"/>
</dbReference>
<dbReference type="InterPro" id="IPR015424">
    <property type="entry name" value="PyrdxlP-dep_Trfase"/>
</dbReference>
<keyword evidence="3" id="KW-0663">Pyridoxal phosphate</keyword>
<dbReference type="SUPFAM" id="SSF53383">
    <property type="entry name" value="PLP-dependent transferases"/>
    <property type="match status" value="1"/>
</dbReference>
<dbReference type="EMBL" id="CP001103">
    <property type="protein sequence ID" value="AEA98262.2"/>
    <property type="molecule type" value="Genomic_DNA"/>
</dbReference>
<reference evidence="7 8" key="2">
    <citation type="journal article" date="2015" name="Antonie Van Leeuwenhoek">
        <title>Ecophysiological diversity of a novel member of the genus Alteromonas, and description of Alteromonas mediterranea sp. nov.</title>
        <authorList>
            <person name="Ivanova E.P."/>
            <person name="Lopez-Perez M."/>
            <person name="Zabalos M."/>
            <person name="Nguyen S.H."/>
            <person name="Webb H.K."/>
            <person name="Ryan J."/>
            <person name="Lagutin K."/>
            <person name="Vyssotski M."/>
            <person name="Crawford R.J."/>
            <person name="Rodriguez-Valera F."/>
        </authorList>
    </citation>
    <scope>NUCLEOTIDE SEQUENCE [LARGE SCALE GENOMIC DNA]</scope>
    <source>
        <strain evidence="8">DSM 17117 / CIP 110805 / LMG 28347 / Deep ecotype</strain>
    </source>
</reference>
<reference evidence="7 8" key="1">
    <citation type="journal article" date="2008" name="ISME J.">
        <title>Comparative genomics of two ecotypes of the marine planktonic copiotroph Alteromonas macleodii suggests alternative lifestyles associated with different kinds of particulate organic matter.</title>
        <authorList>
            <person name="Ivars-Martinez E."/>
            <person name="Martin-Cuadrado A.B."/>
            <person name="D'Auria G."/>
            <person name="Mira A."/>
            <person name="Ferriera S."/>
            <person name="Johnson J."/>
            <person name="Friedman R."/>
            <person name="Rodriguez-Valera F."/>
        </authorList>
    </citation>
    <scope>NUCLEOTIDE SEQUENCE [LARGE SCALE GENOMIC DNA]</scope>
    <source>
        <strain evidence="8">DSM 17117 / CIP 110805 / LMG 28347 / Deep ecotype</strain>
    </source>
</reference>
<keyword evidence="7" id="KW-0808">Transferase</keyword>
<dbReference type="InterPro" id="IPR051798">
    <property type="entry name" value="Class-II_PLP-Dep_Aminotrans"/>
</dbReference>
<dbReference type="PANTHER" id="PTHR43525:SF1">
    <property type="entry name" value="PROTEIN MALY"/>
    <property type="match status" value="1"/>
</dbReference>
<dbReference type="CDD" id="cd00609">
    <property type="entry name" value="AAT_like"/>
    <property type="match status" value="1"/>
</dbReference>
<comment type="similarity">
    <text evidence="5">Belongs to the class-II pyridoxal-phosphate-dependent aminotransferase family. MalY/PatB cystathionine beta-lyase subfamily.</text>
</comment>
<dbReference type="PANTHER" id="PTHR43525">
    <property type="entry name" value="PROTEIN MALY"/>
    <property type="match status" value="1"/>
</dbReference>
<name>F2G390_ALTMD</name>
<dbReference type="RefSeq" id="WP_023559725.1">
    <property type="nucleotide sequence ID" value="NC_011138.3"/>
</dbReference>
<keyword evidence="8" id="KW-1185">Reference proteome</keyword>
<dbReference type="GO" id="GO:0047804">
    <property type="term" value="F:cysteine-S-conjugate beta-lyase activity"/>
    <property type="evidence" value="ECO:0007669"/>
    <property type="project" value="UniProtKB-EC"/>
</dbReference>
<organism evidence="7 8">
    <name type="scientific">Alteromonas mediterranea (strain DSM 17117 / CIP 110805 / LMG 28347 / Deep ecotype)</name>
    <dbReference type="NCBI Taxonomy" id="1774373"/>
    <lineage>
        <taxon>Bacteria</taxon>
        <taxon>Pseudomonadati</taxon>
        <taxon>Pseudomonadota</taxon>
        <taxon>Gammaproteobacteria</taxon>
        <taxon>Alteromonadales</taxon>
        <taxon>Alteromonadaceae</taxon>
        <taxon>Alteromonas/Salinimonas group</taxon>
        <taxon>Alteromonas</taxon>
    </lineage>
</organism>
<dbReference type="InterPro" id="IPR004839">
    <property type="entry name" value="Aminotransferase_I/II_large"/>
</dbReference>
<protein>
    <recommendedName>
        <fullName evidence="2">cysteine-S-conjugate beta-lyase</fullName>
        <ecNumber evidence="2">4.4.1.13</ecNumber>
    </recommendedName>
</protein>
<gene>
    <name evidence="7" type="ordered locus">MADE_1010620</name>
</gene>
<evidence type="ECO:0000256" key="5">
    <source>
        <dbReference type="ARBA" id="ARBA00037974"/>
    </source>
</evidence>